<name>A0A093GQW1_DRYPU</name>
<proteinExistence type="predicted"/>
<evidence type="ECO:0000313" key="2">
    <source>
        <dbReference type="Proteomes" id="UP000053875"/>
    </source>
</evidence>
<evidence type="ECO:0000313" key="1">
    <source>
        <dbReference type="EMBL" id="KFV69397.1"/>
    </source>
</evidence>
<protein>
    <submittedName>
        <fullName evidence="1">Uncharacterized protein</fullName>
    </submittedName>
</protein>
<organism evidence="1 2">
    <name type="scientific">Dryobates pubescens</name>
    <name type="common">Downy woodpecker</name>
    <name type="synonym">Picoides pubescens</name>
    <dbReference type="NCBI Taxonomy" id="118200"/>
    <lineage>
        <taxon>Eukaryota</taxon>
        <taxon>Metazoa</taxon>
        <taxon>Chordata</taxon>
        <taxon>Craniata</taxon>
        <taxon>Vertebrata</taxon>
        <taxon>Euteleostomi</taxon>
        <taxon>Archelosauria</taxon>
        <taxon>Archosauria</taxon>
        <taxon>Dinosauria</taxon>
        <taxon>Saurischia</taxon>
        <taxon>Theropoda</taxon>
        <taxon>Coelurosauria</taxon>
        <taxon>Aves</taxon>
        <taxon>Neognathae</taxon>
        <taxon>Neoaves</taxon>
        <taxon>Telluraves</taxon>
        <taxon>Coraciimorphae</taxon>
        <taxon>Piciformes</taxon>
        <taxon>Picidae</taxon>
        <taxon>Dryobates</taxon>
    </lineage>
</organism>
<accession>A0A093GQW1</accession>
<reference evidence="1 2" key="1">
    <citation type="submission" date="2014-04" db="EMBL/GenBank/DDBJ databases">
        <title>Genome evolution of avian class.</title>
        <authorList>
            <person name="Zhang G."/>
            <person name="Li C."/>
        </authorList>
    </citation>
    <scope>NUCLEOTIDE SEQUENCE [LARGE SCALE GENOMIC DNA]</scope>
    <source>
        <strain evidence="1">BGI_N307</strain>
    </source>
</reference>
<dbReference type="AlphaFoldDB" id="A0A093GQW1"/>
<dbReference type="Proteomes" id="UP000053875">
    <property type="component" value="Unassembled WGS sequence"/>
</dbReference>
<gene>
    <name evidence="1" type="ORF">N307_09874</name>
</gene>
<dbReference type="STRING" id="118200.A0A093GQW1"/>
<sequence>MDNTRTQDTFSQLSQEKILKIMNMVKNKEVSIEGALHLAQKEGHAEKDSQDLLMGSQFNFIIYKYKHYRWQKRILQIDFNTKTIFNIEKGIIKKQFPFSRVKAWEDTERRRFSIVFHGRQDYELEAVSLDDKRKITYLLSRVIQSNSHKKSDEASSGRPAECDVIHEGLLDLQQKTSTSTEWVK</sequence>
<dbReference type="EMBL" id="KL216410">
    <property type="protein sequence ID" value="KFV69397.1"/>
    <property type="molecule type" value="Genomic_DNA"/>
</dbReference>
<keyword evidence="2" id="KW-1185">Reference proteome</keyword>
<feature type="non-terminal residue" evidence="1">
    <location>
        <position position="184"/>
    </location>
</feature>